<gene>
    <name evidence="1" type="ORF">STIAU_5548</name>
</gene>
<protein>
    <submittedName>
        <fullName evidence="1">Uncharacterized protein</fullName>
    </submittedName>
</protein>
<dbReference type="AlphaFoldDB" id="Q09DX6"/>
<evidence type="ECO:0000313" key="1">
    <source>
        <dbReference type="EMBL" id="EAU69899.1"/>
    </source>
</evidence>
<evidence type="ECO:0000313" key="2">
    <source>
        <dbReference type="Proteomes" id="UP000032702"/>
    </source>
</evidence>
<dbReference type="EMBL" id="AAMD01000002">
    <property type="protein sequence ID" value="EAU69899.1"/>
    <property type="molecule type" value="Genomic_DNA"/>
</dbReference>
<proteinExistence type="predicted"/>
<accession>Q09DX6</accession>
<dbReference type="Proteomes" id="UP000032702">
    <property type="component" value="Unassembled WGS sequence"/>
</dbReference>
<comment type="caution">
    <text evidence="1">The sequence shown here is derived from an EMBL/GenBank/DDBJ whole genome shotgun (WGS) entry which is preliminary data.</text>
</comment>
<organism evidence="1 2">
    <name type="scientific">Stigmatella aurantiaca (strain DW4/3-1)</name>
    <dbReference type="NCBI Taxonomy" id="378806"/>
    <lineage>
        <taxon>Bacteria</taxon>
        <taxon>Pseudomonadati</taxon>
        <taxon>Myxococcota</taxon>
        <taxon>Myxococcia</taxon>
        <taxon>Myxococcales</taxon>
        <taxon>Cystobacterineae</taxon>
        <taxon>Archangiaceae</taxon>
        <taxon>Stigmatella</taxon>
    </lineage>
</organism>
<reference evidence="1 2" key="1">
    <citation type="submission" date="2006-04" db="EMBL/GenBank/DDBJ databases">
        <authorList>
            <person name="Nierman W.C."/>
        </authorList>
    </citation>
    <scope>NUCLEOTIDE SEQUENCE [LARGE SCALE GENOMIC DNA]</scope>
    <source>
        <strain evidence="1 2">DW4/3-1</strain>
    </source>
</reference>
<name>Q09DX6_STIAD</name>
<sequence length="33" mass="3454">MQVCPGVVQALPAVMPHAVVLGTYPSVVMLSQM</sequence>